<gene>
    <name evidence="1" type="ORF">IAA08_09220</name>
</gene>
<comment type="caution">
    <text evidence="1">The sequence shown here is derived from an EMBL/GenBank/DDBJ whole genome shotgun (WGS) entry which is preliminary data.</text>
</comment>
<organism evidence="1 2">
    <name type="scientific">Candidatus Eubacterium avistercoris</name>
    <dbReference type="NCBI Taxonomy" id="2838567"/>
    <lineage>
        <taxon>Bacteria</taxon>
        <taxon>Bacillati</taxon>
        <taxon>Bacillota</taxon>
        <taxon>Clostridia</taxon>
        <taxon>Eubacteriales</taxon>
        <taxon>Eubacteriaceae</taxon>
        <taxon>Eubacterium</taxon>
    </lineage>
</organism>
<dbReference type="EMBL" id="DXCH01000255">
    <property type="protein sequence ID" value="HIZ08101.1"/>
    <property type="molecule type" value="Genomic_DNA"/>
</dbReference>
<proteinExistence type="predicted"/>
<protein>
    <submittedName>
        <fullName evidence="1">Uncharacterized protein</fullName>
    </submittedName>
</protein>
<evidence type="ECO:0000313" key="1">
    <source>
        <dbReference type="EMBL" id="HIZ08101.1"/>
    </source>
</evidence>
<reference evidence="1" key="1">
    <citation type="journal article" date="2021" name="PeerJ">
        <title>Extensive microbial diversity within the chicken gut microbiome revealed by metagenomics and culture.</title>
        <authorList>
            <person name="Gilroy R."/>
            <person name="Ravi A."/>
            <person name="Getino M."/>
            <person name="Pursley I."/>
            <person name="Horton D.L."/>
            <person name="Alikhan N.F."/>
            <person name="Baker D."/>
            <person name="Gharbi K."/>
            <person name="Hall N."/>
            <person name="Watson M."/>
            <person name="Adriaenssens E.M."/>
            <person name="Foster-Nyarko E."/>
            <person name="Jarju S."/>
            <person name="Secka A."/>
            <person name="Antonio M."/>
            <person name="Oren A."/>
            <person name="Chaudhuri R.R."/>
            <person name="La Ragione R."/>
            <person name="Hildebrand F."/>
            <person name="Pallen M.J."/>
        </authorList>
    </citation>
    <scope>NUCLEOTIDE SEQUENCE</scope>
    <source>
        <strain evidence="1">CHK192-9172</strain>
    </source>
</reference>
<name>A0A9D2D3T2_9FIRM</name>
<accession>A0A9D2D3T2</accession>
<reference evidence="1" key="2">
    <citation type="submission" date="2021-04" db="EMBL/GenBank/DDBJ databases">
        <authorList>
            <person name="Gilroy R."/>
        </authorList>
    </citation>
    <scope>NUCLEOTIDE SEQUENCE</scope>
    <source>
        <strain evidence="1">CHK192-9172</strain>
    </source>
</reference>
<dbReference type="AlphaFoldDB" id="A0A9D2D3T2"/>
<evidence type="ECO:0000313" key="2">
    <source>
        <dbReference type="Proteomes" id="UP000824024"/>
    </source>
</evidence>
<sequence length="75" mass="7937">MTYTGITADCASGRKTVDLTMVPVPGKGKEGKTGSGLVAVLFLENKNVEQEGITENNIRGLVITIIDSLGETQKK</sequence>
<dbReference type="Proteomes" id="UP000824024">
    <property type="component" value="Unassembled WGS sequence"/>
</dbReference>